<evidence type="ECO:0000313" key="2">
    <source>
        <dbReference type="Proteomes" id="UP000248329"/>
    </source>
</evidence>
<evidence type="ECO:0000313" key="1">
    <source>
        <dbReference type="EMBL" id="PXF58182.1"/>
    </source>
</evidence>
<sequence>MGLIEVGLHEWKMHKALSMYRDHRVTLWRAAEIAGVSLSELLAELPKQKIIFQYDMAEKLGVHRGETYAISSAMHLGIREFLADDKMARVAARMSGLMSIGCLGVVMRAYGTELTTRDDAIESIQRLVKAGLWVSPEVLAHVFASMGW</sequence>
<dbReference type="EMBL" id="PQXF01000041">
    <property type="protein sequence ID" value="PXF58182.1"/>
    <property type="molecule type" value="Genomic_DNA"/>
</dbReference>
<proteinExistence type="predicted"/>
<dbReference type="Proteomes" id="UP000248329">
    <property type="component" value="Unassembled WGS sequence"/>
</dbReference>
<gene>
    <name evidence="1" type="ORF">C4B59_13870</name>
</gene>
<reference evidence="1" key="1">
    <citation type="submission" date="2018-01" db="EMBL/GenBank/DDBJ databases">
        <authorList>
            <person name="Krukenberg V."/>
        </authorList>
    </citation>
    <scope>NUCLEOTIDE SEQUENCE</scope>
    <source>
        <strain evidence="1">E20ANME2</strain>
    </source>
</reference>
<accession>A0AC61KZN5</accession>
<protein>
    <submittedName>
        <fullName evidence="1">Uncharacterized protein</fullName>
    </submittedName>
</protein>
<organism evidence="1 2">
    <name type="scientific">Candidatus Methanogaster sp</name>
    <dbReference type="NCBI Taxonomy" id="3386292"/>
    <lineage>
        <taxon>Archaea</taxon>
        <taxon>Methanobacteriati</taxon>
        <taxon>Methanobacteriota</taxon>
        <taxon>Stenosarchaea group</taxon>
        <taxon>Methanomicrobia</taxon>
        <taxon>Methanosarcinales</taxon>
        <taxon>ANME-2 cluster</taxon>
        <taxon>Candidatus Methanogasteraceae</taxon>
        <taxon>Candidatus Methanogaster</taxon>
    </lineage>
</organism>
<name>A0AC61KZN5_9EURY</name>
<comment type="caution">
    <text evidence="1">The sequence shown here is derived from an EMBL/GenBank/DDBJ whole genome shotgun (WGS) entry which is preliminary data.</text>
</comment>